<keyword evidence="2" id="KW-0732">Signal</keyword>
<dbReference type="InterPro" id="IPR029058">
    <property type="entry name" value="AB_hydrolase_fold"/>
</dbReference>
<feature type="signal peptide" evidence="2">
    <location>
        <begin position="1"/>
        <end position="17"/>
    </location>
</feature>
<accession>A0A3P7LGX4</accession>
<evidence type="ECO:0000256" key="1">
    <source>
        <dbReference type="ARBA" id="ARBA00009431"/>
    </source>
</evidence>
<dbReference type="Proteomes" id="UP000270094">
    <property type="component" value="Unassembled WGS sequence"/>
</dbReference>
<dbReference type="PANTHER" id="PTHR11802">
    <property type="entry name" value="SERINE PROTEASE FAMILY S10 SERINE CARBOXYPEPTIDASE"/>
    <property type="match status" value="1"/>
</dbReference>
<dbReference type="AlphaFoldDB" id="A0A3P7LGX4"/>
<dbReference type="GO" id="GO:0004185">
    <property type="term" value="F:serine-type carboxypeptidase activity"/>
    <property type="evidence" value="ECO:0007669"/>
    <property type="project" value="InterPro"/>
</dbReference>
<name>A0A3P7LGX4_STRVU</name>
<sequence length="206" mass="22699">MRLASLLLLLVLDVVSGDRTAQALADKVTNLPQVSFQTNFEQFAGYLNSTDGSIQSQLHYWYIESQNDPANDPLILYMNGIQCSSIYAMLMNVANLLVIDTPGVGFSPNSNEDFNDERVAAFMENALNNFFTVYPERTSNIVYLAGEGYASVYAAKIARNILEKFDLGQSQTNLQGILIGNGLLSAQFEFNSILPIAYTHGFAGKE</sequence>
<evidence type="ECO:0000313" key="4">
    <source>
        <dbReference type="Proteomes" id="UP000270094"/>
    </source>
</evidence>
<dbReference type="EMBL" id="UYYB01101954">
    <property type="protein sequence ID" value="VDM78438.1"/>
    <property type="molecule type" value="Genomic_DNA"/>
</dbReference>
<comment type="similarity">
    <text evidence="1">Belongs to the peptidase S10 family.</text>
</comment>
<reference evidence="3 4" key="1">
    <citation type="submission" date="2018-11" db="EMBL/GenBank/DDBJ databases">
        <authorList>
            <consortium name="Pathogen Informatics"/>
        </authorList>
    </citation>
    <scope>NUCLEOTIDE SEQUENCE [LARGE SCALE GENOMIC DNA]</scope>
</reference>
<dbReference type="SUPFAM" id="SSF53474">
    <property type="entry name" value="alpha/beta-Hydrolases"/>
    <property type="match status" value="1"/>
</dbReference>
<dbReference type="OrthoDB" id="443318at2759"/>
<dbReference type="GO" id="GO:0006508">
    <property type="term" value="P:proteolysis"/>
    <property type="evidence" value="ECO:0007669"/>
    <property type="project" value="InterPro"/>
</dbReference>
<proteinExistence type="inferred from homology"/>
<dbReference type="Gene3D" id="3.40.50.1820">
    <property type="entry name" value="alpha/beta hydrolase"/>
    <property type="match status" value="2"/>
</dbReference>
<evidence type="ECO:0000256" key="2">
    <source>
        <dbReference type="SAM" id="SignalP"/>
    </source>
</evidence>
<evidence type="ECO:0008006" key="5">
    <source>
        <dbReference type="Google" id="ProtNLM"/>
    </source>
</evidence>
<feature type="chain" id="PRO_5018154668" description="Carboxypeptidase" evidence="2">
    <location>
        <begin position="18"/>
        <end position="206"/>
    </location>
</feature>
<gene>
    <name evidence="3" type="ORF">SVUK_LOCUS13436</name>
</gene>
<keyword evidence="4" id="KW-1185">Reference proteome</keyword>
<protein>
    <recommendedName>
        <fullName evidence="5">Carboxypeptidase</fullName>
    </recommendedName>
</protein>
<dbReference type="Pfam" id="PF00450">
    <property type="entry name" value="Peptidase_S10"/>
    <property type="match status" value="2"/>
</dbReference>
<organism evidence="3 4">
    <name type="scientific">Strongylus vulgaris</name>
    <name type="common">Blood worm</name>
    <dbReference type="NCBI Taxonomy" id="40348"/>
    <lineage>
        <taxon>Eukaryota</taxon>
        <taxon>Metazoa</taxon>
        <taxon>Ecdysozoa</taxon>
        <taxon>Nematoda</taxon>
        <taxon>Chromadorea</taxon>
        <taxon>Rhabditida</taxon>
        <taxon>Rhabditina</taxon>
        <taxon>Rhabditomorpha</taxon>
        <taxon>Strongyloidea</taxon>
        <taxon>Strongylidae</taxon>
        <taxon>Strongylus</taxon>
    </lineage>
</organism>
<evidence type="ECO:0000313" key="3">
    <source>
        <dbReference type="EMBL" id="VDM78438.1"/>
    </source>
</evidence>
<dbReference type="InterPro" id="IPR001563">
    <property type="entry name" value="Peptidase_S10"/>
</dbReference>
<dbReference type="PANTHER" id="PTHR11802:SF201">
    <property type="entry name" value="CARBOXYPEPTIDASE"/>
    <property type="match status" value="1"/>
</dbReference>